<dbReference type="EC" id="4.1.3.27" evidence="7"/>
<dbReference type="PANTHER" id="PTHR11236">
    <property type="entry name" value="AMINOBENZOATE/ANTHRANILATE SYNTHASE"/>
    <property type="match status" value="1"/>
</dbReference>
<comment type="cofactor">
    <cofactor evidence="1">
        <name>Mg(2+)</name>
        <dbReference type="ChEBI" id="CHEBI:18420"/>
    </cofactor>
</comment>
<reference evidence="10 11" key="1">
    <citation type="submission" date="2024-09" db="EMBL/GenBank/DDBJ databases">
        <authorList>
            <person name="Sun Q."/>
            <person name="Mori K."/>
        </authorList>
    </citation>
    <scope>NUCLEOTIDE SEQUENCE [LARGE SCALE GENOMIC DNA]</scope>
    <source>
        <strain evidence="10 11">KCTC 23315</strain>
    </source>
</reference>
<feature type="domain" description="Anthranilate synthase component I N-terminal" evidence="9">
    <location>
        <begin position="27"/>
        <end position="197"/>
    </location>
</feature>
<dbReference type="InterPro" id="IPR006805">
    <property type="entry name" value="Anth_synth_I_N"/>
</dbReference>
<dbReference type="SUPFAM" id="SSF56322">
    <property type="entry name" value="ADC synthase"/>
    <property type="match status" value="1"/>
</dbReference>
<dbReference type="InterPro" id="IPR005801">
    <property type="entry name" value="ADC_synthase"/>
</dbReference>
<dbReference type="RefSeq" id="WP_377247158.1">
    <property type="nucleotide sequence ID" value="NZ_JBHLXP010000005.1"/>
</dbReference>
<accession>A0ABV6BGS0</accession>
<evidence type="ECO:0000256" key="2">
    <source>
        <dbReference type="ARBA" id="ARBA00009562"/>
    </source>
</evidence>
<dbReference type="EMBL" id="JBHLXP010000005">
    <property type="protein sequence ID" value="MFC0050071.1"/>
    <property type="molecule type" value="Genomic_DNA"/>
</dbReference>
<dbReference type="InterPro" id="IPR005257">
    <property type="entry name" value="Anth_synth_I_TrpE"/>
</dbReference>
<dbReference type="PIRSF" id="PIRSF001373">
    <property type="entry name" value="TrpE"/>
    <property type="match status" value="1"/>
</dbReference>
<comment type="caution">
    <text evidence="10">The sequence shown here is derived from an EMBL/GenBank/DDBJ whole genome shotgun (WGS) entry which is preliminary data.</text>
</comment>
<evidence type="ECO:0000256" key="7">
    <source>
        <dbReference type="PIRNR" id="PIRNR001373"/>
    </source>
</evidence>
<dbReference type="InterPro" id="IPR015890">
    <property type="entry name" value="Chorismate_C"/>
</dbReference>
<evidence type="ECO:0000313" key="10">
    <source>
        <dbReference type="EMBL" id="MFC0050071.1"/>
    </source>
</evidence>
<feature type="domain" description="Chorismate-utilising enzyme C-terminal" evidence="8">
    <location>
        <begin position="255"/>
        <end position="514"/>
    </location>
</feature>
<comment type="catalytic activity">
    <reaction evidence="6 7">
        <text>chorismate + L-glutamine = anthranilate + pyruvate + L-glutamate + H(+)</text>
        <dbReference type="Rhea" id="RHEA:21732"/>
        <dbReference type="ChEBI" id="CHEBI:15361"/>
        <dbReference type="ChEBI" id="CHEBI:15378"/>
        <dbReference type="ChEBI" id="CHEBI:16567"/>
        <dbReference type="ChEBI" id="CHEBI:29748"/>
        <dbReference type="ChEBI" id="CHEBI:29985"/>
        <dbReference type="ChEBI" id="CHEBI:58359"/>
        <dbReference type="EC" id="4.1.3.27"/>
    </reaction>
</comment>
<evidence type="ECO:0000259" key="8">
    <source>
        <dbReference type="Pfam" id="PF00425"/>
    </source>
</evidence>
<proteinExistence type="inferred from homology"/>
<evidence type="ECO:0000256" key="1">
    <source>
        <dbReference type="ARBA" id="ARBA00001946"/>
    </source>
</evidence>
<dbReference type="Proteomes" id="UP001589813">
    <property type="component" value="Unassembled WGS sequence"/>
</dbReference>
<dbReference type="PANTHER" id="PTHR11236:SF49">
    <property type="entry name" value="ANTHRANILATE SYNTHASE COMPONENT 1"/>
    <property type="match status" value="1"/>
</dbReference>
<dbReference type="GO" id="GO:0004049">
    <property type="term" value="F:anthranilate synthase activity"/>
    <property type="evidence" value="ECO:0007669"/>
    <property type="project" value="UniProtKB-EC"/>
</dbReference>
<dbReference type="PRINTS" id="PR00095">
    <property type="entry name" value="ANTSNTHASEI"/>
</dbReference>
<evidence type="ECO:0000256" key="4">
    <source>
        <dbReference type="ARBA" id="ARBA00022842"/>
    </source>
</evidence>
<comment type="pathway">
    <text evidence="7">Amino-acid biosynthesis; L-tryptophan biosynthesis; L-tryptophan from chorismate: step 1/5.</text>
</comment>
<evidence type="ECO:0000256" key="3">
    <source>
        <dbReference type="ARBA" id="ARBA00022723"/>
    </source>
</evidence>
<dbReference type="NCBIfam" id="NF010079">
    <property type="entry name" value="PRK13564.1"/>
    <property type="match status" value="1"/>
</dbReference>
<evidence type="ECO:0000256" key="5">
    <source>
        <dbReference type="ARBA" id="ARBA00023239"/>
    </source>
</evidence>
<evidence type="ECO:0000313" key="11">
    <source>
        <dbReference type="Proteomes" id="UP001589813"/>
    </source>
</evidence>
<keyword evidence="11" id="KW-1185">Reference proteome</keyword>
<dbReference type="NCBIfam" id="TIGR00565">
    <property type="entry name" value="trpE_proteo"/>
    <property type="match status" value="1"/>
</dbReference>
<name>A0ABV6BGS0_9GAMM</name>
<keyword evidence="3" id="KW-0479">Metal-binding</keyword>
<comment type="similarity">
    <text evidence="2 7">Belongs to the anthranilate synthase component I family.</text>
</comment>
<evidence type="ECO:0000259" key="9">
    <source>
        <dbReference type="Pfam" id="PF04715"/>
    </source>
</evidence>
<evidence type="ECO:0000256" key="6">
    <source>
        <dbReference type="ARBA" id="ARBA00047683"/>
    </source>
</evidence>
<keyword evidence="4" id="KW-0460">Magnesium</keyword>
<keyword evidence="7" id="KW-0028">Amino-acid biosynthesis</keyword>
<dbReference type="Gene3D" id="3.60.120.10">
    <property type="entry name" value="Anthranilate synthase"/>
    <property type="match status" value="1"/>
</dbReference>
<keyword evidence="7" id="KW-0822">Tryptophan biosynthesis</keyword>
<dbReference type="Pfam" id="PF00425">
    <property type="entry name" value="Chorismate_bind"/>
    <property type="match status" value="1"/>
</dbReference>
<keyword evidence="7" id="KW-0057">Aromatic amino acid biosynthesis</keyword>
<gene>
    <name evidence="10" type="ORF">ACFFJP_17345</name>
</gene>
<sequence length="540" mass="58427">MIFSHITQTPGEVASIATAIPYQSDALGCYQQLSRLSPYSLLLESAEIDSKDNLKTLLLLDAALRIECQDLTVQVDAVSDNGLPLLDFLAAKLDSIARVSRSPRQLSVQFSRPDPLCDEASRLLAPTPLSVLRSLQQGLCSHSDEPFAVFLGGVIGYDYVASAELLPDVPVGNNACPDFVFYLAETLLVLDHQRQQARLVGNVFCGEQAMQSCFGIGKRLEQLNRALQGACVFDPALESRSAVSPADLQVDISDAAFTAQVEQLKHNIVAGDVFQVVPSRCFSLPCPSPLAAYARLKQQNPSPYMFYLQDPAFVLFGASPESALKFDAANRQVEIYPIAGTRKRGFNAQGQLDRDLDSRIELELRQDEKEKAEHLMLVDLARNDVARISVPGSRYVKELLKVDRYSYVMHLVSRVVGTLKTELDALHAYQACMNMGTLVGAPKVRAAELIRQVEGKKRGSYGGAVGYLSGNGDFDSCIVIRSAYVQNGTAYVQAGAGVVFDSVAQAETEETRSKAQAVLSAILAAHAIDSVAATSTGGAV</sequence>
<keyword evidence="5 7" id="KW-0456">Lyase</keyword>
<protein>
    <recommendedName>
        <fullName evidence="7">Anthranilate synthase component 1</fullName>
        <ecNumber evidence="7">4.1.3.27</ecNumber>
    </recommendedName>
</protein>
<dbReference type="InterPro" id="IPR019999">
    <property type="entry name" value="Anth_synth_I-like"/>
</dbReference>
<organism evidence="10 11">
    <name type="scientific">Rheinheimera tilapiae</name>
    <dbReference type="NCBI Taxonomy" id="875043"/>
    <lineage>
        <taxon>Bacteria</taxon>
        <taxon>Pseudomonadati</taxon>
        <taxon>Pseudomonadota</taxon>
        <taxon>Gammaproteobacteria</taxon>
        <taxon>Chromatiales</taxon>
        <taxon>Chromatiaceae</taxon>
        <taxon>Rheinheimera</taxon>
    </lineage>
</organism>
<dbReference type="Pfam" id="PF04715">
    <property type="entry name" value="Anth_synt_I_N"/>
    <property type="match status" value="1"/>
</dbReference>